<feature type="region of interest" description="Disordered" evidence="1">
    <location>
        <begin position="63"/>
        <end position="82"/>
    </location>
</feature>
<organism evidence="2 3">
    <name type="scientific">Candidatus Electronema aureum</name>
    <dbReference type="NCBI Taxonomy" id="2005002"/>
    <lineage>
        <taxon>Bacteria</taxon>
        <taxon>Pseudomonadati</taxon>
        <taxon>Thermodesulfobacteriota</taxon>
        <taxon>Desulfobulbia</taxon>
        <taxon>Desulfobulbales</taxon>
        <taxon>Desulfobulbaceae</taxon>
        <taxon>Candidatus Electronema</taxon>
    </lineage>
</organism>
<protein>
    <recommendedName>
        <fullName evidence="4">DUF4177 domain-containing protein</fullName>
    </recommendedName>
</protein>
<evidence type="ECO:0000313" key="3">
    <source>
        <dbReference type="Proteomes" id="UP000316238"/>
    </source>
</evidence>
<dbReference type="EMBL" id="NQJD01000015">
    <property type="protein sequence ID" value="TAA74873.1"/>
    <property type="molecule type" value="Genomic_DNA"/>
</dbReference>
<evidence type="ECO:0008006" key="4">
    <source>
        <dbReference type="Google" id="ProtNLM"/>
    </source>
</evidence>
<dbReference type="Pfam" id="PF13783">
    <property type="entry name" value="DUF4177"/>
    <property type="match status" value="1"/>
</dbReference>
<comment type="caution">
    <text evidence="2">The sequence shown here is derived from an EMBL/GenBank/DDBJ whole genome shotgun (WGS) entry which is preliminary data.</text>
</comment>
<evidence type="ECO:0000256" key="1">
    <source>
        <dbReference type="SAM" id="MobiDB-lite"/>
    </source>
</evidence>
<name>A0A521G1G9_9BACT</name>
<evidence type="ECO:0000313" key="2">
    <source>
        <dbReference type="EMBL" id="TAA74873.1"/>
    </source>
</evidence>
<dbReference type="InterPro" id="IPR025234">
    <property type="entry name" value="YjzH-like"/>
</dbReference>
<reference evidence="2" key="1">
    <citation type="submission" date="2017-07" db="EMBL/GenBank/DDBJ databases">
        <title>The cable genome - Insights into the physiology and evolution of filamentous bacteria capable of sulfide oxidation via long distance electron transfer.</title>
        <authorList>
            <person name="Thorup C."/>
            <person name="Bjerg J.T."/>
            <person name="Schreiber L."/>
            <person name="Nielsen L.P."/>
            <person name="Kjeldsen K.U."/>
            <person name="Boesen T."/>
            <person name="Boggild A."/>
            <person name="Meysman F."/>
            <person name="Geelhoed J."/>
            <person name="Schramm A."/>
        </authorList>
    </citation>
    <scope>NUCLEOTIDE SEQUENCE [LARGE SCALE GENOMIC DNA]</scope>
    <source>
        <strain evidence="2">GS</strain>
    </source>
</reference>
<sequence>MQWQYKTLLVEFQKDGLLGEKYIDEDETEAMLNEEGRQGWELVTATMMPEGLMLFCKRELQPSQHPEGAAEGIETVEAPDDGTVGSIKIF</sequence>
<dbReference type="AlphaFoldDB" id="A0A521G1G9"/>
<dbReference type="Proteomes" id="UP000316238">
    <property type="component" value="Unassembled WGS sequence"/>
</dbReference>
<gene>
    <name evidence="2" type="ORF">CDV28_1156</name>
</gene>
<proteinExistence type="predicted"/>
<accession>A0A521G1G9</accession>
<keyword evidence="3" id="KW-1185">Reference proteome</keyword>